<dbReference type="STRING" id="1121937.GCA_000423125_02999"/>
<proteinExistence type="predicted"/>
<gene>
    <name evidence="3" type="primary">smrA</name>
    <name evidence="3" type="ORF">DCP75_14830</name>
</gene>
<dbReference type="PANTHER" id="PTHR35562:SF2">
    <property type="entry name" value="DNA ENDONUCLEASE SMRA-RELATED"/>
    <property type="match status" value="1"/>
</dbReference>
<dbReference type="Proteomes" id="UP000259273">
    <property type="component" value="Unassembled WGS sequence"/>
</dbReference>
<name>A0A3C1KRZ4_9GAMM</name>
<dbReference type="PROSITE" id="PS50828">
    <property type="entry name" value="SMR"/>
    <property type="match status" value="1"/>
</dbReference>
<dbReference type="NCBIfam" id="NF033154">
    <property type="entry name" value="endonuc_SmrA"/>
    <property type="match status" value="1"/>
</dbReference>
<evidence type="ECO:0000256" key="1">
    <source>
        <dbReference type="SAM" id="MobiDB-lite"/>
    </source>
</evidence>
<dbReference type="GO" id="GO:0004520">
    <property type="term" value="F:DNA endonuclease activity"/>
    <property type="evidence" value="ECO:0007669"/>
    <property type="project" value="TreeGrafter"/>
</dbReference>
<dbReference type="InterPro" id="IPR047688">
    <property type="entry name" value="Endonuc_SmrA"/>
</dbReference>
<feature type="region of interest" description="Disordered" evidence="1">
    <location>
        <begin position="21"/>
        <end position="55"/>
    </location>
</feature>
<dbReference type="SMART" id="SM00463">
    <property type="entry name" value="SMR"/>
    <property type="match status" value="1"/>
</dbReference>
<dbReference type="EMBL" id="DMND01000199">
    <property type="protein sequence ID" value="HAN28966.1"/>
    <property type="molecule type" value="Genomic_DNA"/>
</dbReference>
<reference evidence="3 4" key="1">
    <citation type="journal article" date="2018" name="Nat. Biotechnol.">
        <title>A standardized bacterial taxonomy based on genome phylogeny substantially revises the tree of life.</title>
        <authorList>
            <person name="Parks D.H."/>
            <person name="Chuvochina M."/>
            <person name="Waite D.W."/>
            <person name="Rinke C."/>
            <person name="Skarshewski A."/>
            <person name="Chaumeil P.A."/>
            <person name="Hugenholtz P."/>
        </authorList>
    </citation>
    <scope>NUCLEOTIDE SEQUENCE [LARGE SCALE GENOMIC DNA]</scope>
    <source>
        <strain evidence="3">UBA9158</strain>
    </source>
</reference>
<organism evidence="3 4">
    <name type="scientific">Haliea salexigens</name>
    <dbReference type="NCBI Taxonomy" id="287487"/>
    <lineage>
        <taxon>Bacteria</taxon>
        <taxon>Pseudomonadati</taxon>
        <taxon>Pseudomonadota</taxon>
        <taxon>Gammaproteobacteria</taxon>
        <taxon>Cellvibrionales</taxon>
        <taxon>Halieaceae</taxon>
        <taxon>Haliea</taxon>
    </lineage>
</organism>
<dbReference type="AlphaFoldDB" id="A0A3C1KRZ4"/>
<feature type="domain" description="Smr" evidence="2">
    <location>
        <begin position="96"/>
        <end position="179"/>
    </location>
</feature>
<dbReference type="SUPFAM" id="SSF160443">
    <property type="entry name" value="SMR domain-like"/>
    <property type="match status" value="1"/>
</dbReference>
<feature type="compositionally biased region" description="Basic and acidic residues" evidence="1">
    <location>
        <begin position="31"/>
        <end position="55"/>
    </location>
</feature>
<dbReference type="InterPro" id="IPR002625">
    <property type="entry name" value="Smr_dom"/>
</dbReference>
<dbReference type="Pfam" id="PF01713">
    <property type="entry name" value="Smr"/>
    <property type="match status" value="1"/>
</dbReference>
<keyword evidence="3" id="KW-0255">Endonuclease</keyword>
<accession>A0A3C1KRZ4</accession>
<comment type="caution">
    <text evidence="3">The sequence shown here is derived from an EMBL/GenBank/DDBJ whole genome shotgun (WGS) entry which is preliminary data.</text>
</comment>
<evidence type="ECO:0000313" key="4">
    <source>
        <dbReference type="Proteomes" id="UP000259273"/>
    </source>
</evidence>
<dbReference type="PANTHER" id="PTHR35562">
    <property type="entry name" value="DNA ENDONUCLEASE SMRA-RELATED"/>
    <property type="match status" value="1"/>
</dbReference>
<dbReference type="Gene3D" id="3.30.1370.110">
    <property type="match status" value="1"/>
</dbReference>
<sequence>MADDESELFFQEVADVKPLKREHRVQLAPGGDDRDRSLAERREAAVTGREADRNTLSDRDAEPLDAWYVLEFKRPGVQNGVYRKLRQGRYEQEARLDLHRMTVAVARRELFAFLEQCHELGLRSVLLIHGKGERKVERERSAVLKGHVHVWLQEVPIVQAYHSAQPQHGGTGAVYVLLRKSEEQKRKNRERFMKGRVPIDR</sequence>
<evidence type="ECO:0000313" key="3">
    <source>
        <dbReference type="EMBL" id="HAN28966.1"/>
    </source>
</evidence>
<protein>
    <submittedName>
        <fullName evidence="3">DNA endonuclease SmrA</fullName>
    </submittedName>
</protein>
<dbReference type="InterPro" id="IPR036063">
    <property type="entry name" value="Smr_dom_sf"/>
</dbReference>
<evidence type="ECO:0000259" key="2">
    <source>
        <dbReference type="PROSITE" id="PS50828"/>
    </source>
</evidence>
<keyword evidence="3" id="KW-0540">Nuclease</keyword>
<keyword evidence="3" id="KW-0378">Hydrolase</keyword>